<evidence type="ECO:0000313" key="5">
    <source>
        <dbReference type="Proteomes" id="UP000177376"/>
    </source>
</evidence>
<dbReference type="SMART" id="SM00448">
    <property type="entry name" value="REC"/>
    <property type="match status" value="1"/>
</dbReference>
<organism evidence="4 5">
    <name type="scientific">Candidatus Buchananbacteria bacterium RIFCSPLOWO2_01_FULL_39_33</name>
    <dbReference type="NCBI Taxonomy" id="1797543"/>
    <lineage>
        <taxon>Bacteria</taxon>
        <taxon>Candidatus Buchananiibacteriota</taxon>
    </lineage>
</organism>
<dbReference type="AlphaFoldDB" id="A0A1G1YL03"/>
<gene>
    <name evidence="4" type="ORF">A3A02_02890</name>
</gene>
<dbReference type="PROSITE" id="PS50110">
    <property type="entry name" value="RESPONSE_REGULATORY"/>
    <property type="match status" value="1"/>
</dbReference>
<dbReference type="PANTHER" id="PTHR44591">
    <property type="entry name" value="STRESS RESPONSE REGULATOR PROTEIN 1"/>
    <property type="match status" value="1"/>
</dbReference>
<evidence type="ECO:0000259" key="3">
    <source>
        <dbReference type="PROSITE" id="PS50110"/>
    </source>
</evidence>
<dbReference type="InterPro" id="IPR011006">
    <property type="entry name" value="CheY-like_superfamily"/>
</dbReference>
<dbReference type="PANTHER" id="PTHR44591:SF3">
    <property type="entry name" value="RESPONSE REGULATORY DOMAIN-CONTAINING PROTEIN"/>
    <property type="match status" value="1"/>
</dbReference>
<dbReference type="InterPro" id="IPR001789">
    <property type="entry name" value="Sig_transdc_resp-reg_receiver"/>
</dbReference>
<dbReference type="EMBL" id="MHIM01000006">
    <property type="protein sequence ID" value="OGY53028.1"/>
    <property type="molecule type" value="Genomic_DNA"/>
</dbReference>
<dbReference type="GO" id="GO:0000160">
    <property type="term" value="P:phosphorelay signal transduction system"/>
    <property type="evidence" value="ECO:0007669"/>
    <property type="project" value="InterPro"/>
</dbReference>
<dbReference type="Gene3D" id="3.40.50.2300">
    <property type="match status" value="1"/>
</dbReference>
<dbReference type="SUPFAM" id="SSF52172">
    <property type="entry name" value="CheY-like"/>
    <property type="match status" value="1"/>
</dbReference>
<sequence length="127" mass="14348">MPDKKIKALLVEDDPMILEMYKARMQDEGWEVFSTDRGSEAVELAKKEKPHIVLLDIILPETDGFSVLQKLRAETATKNIPVLMLTNLGQESDQNRGQELGIEGYFIKSQHTPADVIAKIRGLVSRR</sequence>
<dbReference type="Pfam" id="PF00072">
    <property type="entry name" value="Response_reg"/>
    <property type="match status" value="1"/>
</dbReference>
<reference evidence="4 5" key="1">
    <citation type="journal article" date="2016" name="Nat. Commun.">
        <title>Thousands of microbial genomes shed light on interconnected biogeochemical processes in an aquifer system.</title>
        <authorList>
            <person name="Anantharaman K."/>
            <person name="Brown C.T."/>
            <person name="Hug L.A."/>
            <person name="Sharon I."/>
            <person name="Castelle C.J."/>
            <person name="Probst A.J."/>
            <person name="Thomas B.C."/>
            <person name="Singh A."/>
            <person name="Wilkins M.J."/>
            <person name="Karaoz U."/>
            <person name="Brodie E.L."/>
            <person name="Williams K.H."/>
            <person name="Hubbard S.S."/>
            <person name="Banfield J.F."/>
        </authorList>
    </citation>
    <scope>NUCLEOTIDE SEQUENCE [LARGE SCALE GENOMIC DNA]</scope>
</reference>
<dbReference type="CDD" id="cd17574">
    <property type="entry name" value="REC_OmpR"/>
    <property type="match status" value="1"/>
</dbReference>
<accession>A0A1G1YL03</accession>
<feature type="domain" description="Response regulatory" evidence="3">
    <location>
        <begin position="7"/>
        <end position="123"/>
    </location>
</feature>
<keyword evidence="1 2" id="KW-0597">Phosphoprotein</keyword>
<evidence type="ECO:0000256" key="1">
    <source>
        <dbReference type="ARBA" id="ARBA00022553"/>
    </source>
</evidence>
<evidence type="ECO:0000256" key="2">
    <source>
        <dbReference type="PROSITE-ProRule" id="PRU00169"/>
    </source>
</evidence>
<protein>
    <recommendedName>
        <fullName evidence="3">Response regulatory domain-containing protein</fullName>
    </recommendedName>
</protein>
<dbReference type="InterPro" id="IPR050595">
    <property type="entry name" value="Bact_response_regulator"/>
</dbReference>
<proteinExistence type="predicted"/>
<feature type="modified residue" description="4-aspartylphosphate" evidence="2">
    <location>
        <position position="56"/>
    </location>
</feature>
<comment type="caution">
    <text evidence="4">The sequence shown here is derived from an EMBL/GenBank/DDBJ whole genome shotgun (WGS) entry which is preliminary data.</text>
</comment>
<name>A0A1G1YL03_9BACT</name>
<dbReference type="Proteomes" id="UP000177376">
    <property type="component" value="Unassembled WGS sequence"/>
</dbReference>
<evidence type="ECO:0000313" key="4">
    <source>
        <dbReference type="EMBL" id="OGY53028.1"/>
    </source>
</evidence>